<dbReference type="AlphaFoldDB" id="A0A809SB78"/>
<evidence type="ECO:0000259" key="1">
    <source>
        <dbReference type="Pfam" id="PF09994"/>
    </source>
</evidence>
<protein>
    <recommendedName>
        <fullName evidence="1">T6SS Phospholipase effector Tle1-like catalytic domain-containing protein</fullName>
    </recommendedName>
</protein>
<sequence>MTALTPQPFPADGYRKLSAKETMQRAQAMNSTMATDTQPKCSGQVHVGMFFDGTGNNKTADYDDLPPEKRKHSNIVKLFHAYPDAPDRGYIANYIPGVGTAFPEIGEKSTSAMGSAAAAGGAARIIWGLLQVVNAPYRYVTTAPLIPDKQAGDISNMQAWTADAENRKVLHHWQDQLKAALAGKKPHVEQINLSVFGFSRGAAEARVFCNWLMSVCKQENGGWTFAGIPLCITFLGIFDTVASVGAANLWGGNSVTGHQQWADNSLQIHPAIERCVHFVAGHEVRATFPLDSTRIKQQYPANTKEVVYPGSHSDLGGGYAPTALGLIPAPDDNLSIIPGMTMYHEAMKSGVPLIAWQKLPKNFKDDLTPTQATIAAFNTYAQDAKISSAAVEHMLEQHMALYLSYRFKYRNALPERMFYKRANKADRGYLQTTQNTIHFRLGELAVGDPNSPDFDPAIAAAQAKARAIAMAKATGIAFDEQDLKTQQLYKIAAAINIKKLTPAIEQLCEDYIHDSMAGFIGMATVWDRGIMNEEAFNSMGIMKFRHVFFGND</sequence>
<dbReference type="InterPro" id="IPR018712">
    <property type="entry name" value="Tle1-like_cat"/>
</dbReference>
<evidence type="ECO:0000313" key="3">
    <source>
        <dbReference type="Proteomes" id="UP000463939"/>
    </source>
</evidence>
<dbReference type="Proteomes" id="UP000463939">
    <property type="component" value="Plasmid SGTM_pl1"/>
</dbReference>
<feature type="domain" description="T6SS Phospholipase effector Tle1-like catalytic" evidence="1">
    <location>
        <begin position="50"/>
        <end position="214"/>
    </location>
</feature>
<gene>
    <name evidence="2" type="ORF">SFSGTM_32410</name>
</gene>
<keyword evidence="2" id="KW-0614">Plasmid</keyword>
<dbReference type="PANTHER" id="PTHR33840:SF1">
    <property type="entry name" value="TLE1 PHOSPHOLIPASE DOMAIN-CONTAINING PROTEIN"/>
    <property type="match status" value="1"/>
</dbReference>
<proteinExistence type="predicted"/>
<accession>A0A809SB78</accession>
<organism evidence="2 3">
    <name type="scientific">Sulfuriferula nivalis</name>
    <dbReference type="NCBI Taxonomy" id="2675298"/>
    <lineage>
        <taxon>Bacteria</taxon>
        <taxon>Pseudomonadati</taxon>
        <taxon>Pseudomonadota</taxon>
        <taxon>Betaproteobacteria</taxon>
        <taxon>Nitrosomonadales</taxon>
        <taxon>Sulfuricellaceae</taxon>
        <taxon>Sulfuriferula</taxon>
    </lineage>
</organism>
<name>A0A809SB78_9PROT</name>
<dbReference type="PANTHER" id="PTHR33840">
    <property type="match status" value="1"/>
</dbReference>
<dbReference type="Pfam" id="PF09994">
    <property type="entry name" value="T6SS_Tle1-like_cat"/>
    <property type="match status" value="2"/>
</dbReference>
<dbReference type="RefSeq" id="WP_232526104.1">
    <property type="nucleotide sequence ID" value="NZ_AP021882.1"/>
</dbReference>
<feature type="domain" description="T6SS Phospholipase effector Tle1-like catalytic" evidence="1">
    <location>
        <begin position="230"/>
        <end position="338"/>
    </location>
</feature>
<geneLocation type="plasmid" evidence="3">
    <name>sgtm_pl1 dna</name>
</geneLocation>
<dbReference type="KEGG" id="sniv:SFSGTM_32410"/>
<keyword evidence="3" id="KW-1185">Reference proteome</keyword>
<dbReference type="EMBL" id="AP021882">
    <property type="protein sequence ID" value="BBP02533.1"/>
    <property type="molecule type" value="Genomic_DNA"/>
</dbReference>
<reference evidence="3" key="1">
    <citation type="submission" date="2019-11" db="EMBL/GenBank/DDBJ databases">
        <title>Isolation and characterization of a novel species in the genus Sulfuriferula.</title>
        <authorList>
            <person name="Mochizuki J."/>
            <person name="Kojima H."/>
            <person name="Fukui M."/>
        </authorList>
    </citation>
    <scope>NUCLEOTIDE SEQUENCE [LARGE SCALE GENOMIC DNA]</scope>
    <source>
        <strain evidence="3">SGTM</strain>
        <plasmid evidence="3">sgtm_pl1 dna</plasmid>
    </source>
</reference>
<evidence type="ECO:0000313" key="2">
    <source>
        <dbReference type="EMBL" id="BBP02533.1"/>
    </source>
</evidence>